<dbReference type="Pfam" id="PF00271">
    <property type="entry name" value="Helicase_C"/>
    <property type="match status" value="1"/>
</dbReference>
<dbReference type="EMBL" id="JAPCXB010000038">
    <property type="protein sequence ID" value="KAJ1613185.1"/>
    <property type="molecule type" value="Genomic_DNA"/>
</dbReference>
<keyword evidence="6" id="KW-1185">Reference proteome</keyword>
<dbReference type="PROSITE" id="PS51194">
    <property type="entry name" value="HELICASE_CTER"/>
    <property type="match status" value="1"/>
</dbReference>
<dbReference type="InterPro" id="IPR011545">
    <property type="entry name" value="DEAD/DEAH_box_helicase_dom"/>
</dbReference>
<keyword evidence="2" id="KW-0067">ATP-binding</keyword>
<evidence type="ECO:0000256" key="1">
    <source>
        <dbReference type="ARBA" id="ARBA00022741"/>
    </source>
</evidence>
<dbReference type="Gene3D" id="3.40.50.300">
    <property type="entry name" value="P-loop containing nucleotide triphosphate hydrolases"/>
    <property type="match status" value="2"/>
</dbReference>
<accession>A0ABQ8PB97</accession>
<evidence type="ECO:0008006" key="7">
    <source>
        <dbReference type="Google" id="ProtNLM"/>
    </source>
</evidence>
<proteinExistence type="predicted"/>
<dbReference type="PANTHER" id="PTHR47957:SF3">
    <property type="entry name" value="ATP-DEPENDENT HELICASE HRQ1"/>
    <property type="match status" value="1"/>
</dbReference>
<dbReference type="InterPro" id="IPR014001">
    <property type="entry name" value="Helicase_ATP-bd"/>
</dbReference>
<gene>
    <name evidence="5" type="ORF">OJ252_1069</name>
</gene>
<evidence type="ECO:0000313" key="6">
    <source>
        <dbReference type="Proteomes" id="UP001071777"/>
    </source>
</evidence>
<comment type="caution">
    <text evidence="5">The sequence shown here is derived from an EMBL/GenBank/DDBJ whole genome shotgun (WGS) entry which is preliminary data.</text>
</comment>
<feature type="domain" description="Helicase ATP-binding" evidence="3">
    <location>
        <begin position="295"/>
        <end position="486"/>
    </location>
</feature>
<feature type="domain" description="Helicase C-terminal" evidence="4">
    <location>
        <begin position="536"/>
        <end position="696"/>
    </location>
</feature>
<protein>
    <recommendedName>
        <fullName evidence="7">DEAD DEAH box helicase family protein</fullName>
    </recommendedName>
</protein>
<evidence type="ECO:0000259" key="3">
    <source>
        <dbReference type="PROSITE" id="PS51192"/>
    </source>
</evidence>
<dbReference type="SMART" id="SM00490">
    <property type="entry name" value="HELICc"/>
    <property type="match status" value="1"/>
</dbReference>
<dbReference type="InterPro" id="IPR027417">
    <property type="entry name" value="P-loop_NTPase"/>
</dbReference>
<dbReference type="Pfam" id="PF00270">
    <property type="entry name" value="DEAD"/>
    <property type="match status" value="1"/>
</dbReference>
<sequence length="1100" mass="126159">MLKRGRKDEPIDHGGKLSTYQAQIFENIRRLEFLKKVLAVYNKLISNKSITRISSILCGVSDECICKLGRCPGVHGINNIDDFIQIIVALKDRAVITRITDSVHPLNKGFDLNQLLNHSRDYAIEFIHDGVAPSDGSQIKALSNRSAVDLFSFKKLDKKSMDAILKIFESQLLNSINSSKDRIDGEITEEIEIEVKESNLEEVRIRRIQQLISISKEKNPANSDEFIETISKSSILKGGIVSQKNEHARETTYCDENDDIYSILDPRIISMLNVYFNKCQNGKFLFYDHQSMAVKSILRDRKNVIITTSTSSGKSICYLLPCIQFTINDPRYLTLLIFPTKALSEDQFMKITQILSCFDDKSASILPKISRLDGDTPTNQRREILLRSNIILTNIDFIHWNIDILTGMIYNRLKLIVIDEAHVYTGHFGINTSYVLKRLNRGIQFYKQKNGHIELKQETQYIVCTATINNPVEHFRNLIGPVVEELGGIKLIDNDTSSRGESSILIWDSNKYIFKDNTSGSSKIKRNKSYKECINMLIEFYYLNRRLILFCPSRKLVENIKRDLLLTLKKINISNNHEFDFDSDIQIYRGGISQSERRRLESLIFNGKVKVVISTVALELGIDVKCFDSVIVFGYPGSINRLTQQFGRCGRDHKTKSVKVLLLNENNEIDNYISNHGEELLSKQFDSCVINLKNPYLLILHLLCLAVESFKFINISRDSKMLDLSSDLLVDIVKFLYSRNLLVTYDNSNVEDFNTCNLYYNWNKIKNKMGVGIEPACTSLLSLYFENNDQLILNDPKDLYKQIDIRDSDLTISLYDVKDGRVAIDTLPIHSSVRLVFPESIYSINGVLFKTLSVDLTSRRGIMQEIKKGDHRLKQKTVSSGEVAVQMQGNGERYILNDKSDSGGVRMSIYITGARVTFDIYSYSIYEIINNEWVFMEEKYIQKPLVYSFNTMGMQIKLDLREAFDIEIINIAIHGIIHNIINSLPKYISCNINDISCECPDIKIQNQKNKQFDSIILLLYENKKGGNGYFNELMKLKTASNGKEIRVIEEIISNMWECLNTCECKNGCLNCGFLMYSCIKNNRYINKQITLNVLENIKKF</sequence>
<dbReference type="Proteomes" id="UP001071777">
    <property type="component" value="Unassembled WGS sequence"/>
</dbReference>
<keyword evidence="1" id="KW-0547">Nucleotide-binding</keyword>
<dbReference type="InterPro" id="IPR018973">
    <property type="entry name" value="MZB"/>
</dbReference>
<evidence type="ECO:0000256" key="2">
    <source>
        <dbReference type="ARBA" id="ARBA00022840"/>
    </source>
</evidence>
<dbReference type="PANTHER" id="PTHR47957">
    <property type="entry name" value="ATP-DEPENDENT HELICASE HRQ1"/>
    <property type="match status" value="1"/>
</dbReference>
<evidence type="ECO:0000259" key="4">
    <source>
        <dbReference type="PROSITE" id="PS51194"/>
    </source>
</evidence>
<dbReference type="PROSITE" id="PS51192">
    <property type="entry name" value="HELICASE_ATP_BIND_1"/>
    <property type="match status" value="1"/>
</dbReference>
<reference evidence="5" key="1">
    <citation type="submission" date="2022-10" db="EMBL/GenBank/DDBJ databases">
        <title>Adaptive evolution leads to modifications in subtelomeric GC content in a zoonotic Cryptosporidium species.</title>
        <authorList>
            <person name="Li J."/>
            <person name="Feng Y."/>
            <person name="Xiao L."/>
        </authorList>
    </citation>
    <scope>NUCLEOTIDE SEQUENCE</scope>
    <source>
        <strain evidence="5">25894</strain>
    </source>
</reference>
<dbReference type="SMART" id="SM00487">
    <property type="entry name" value="DEXDc"/>
    <property type="match status" value="1"/>
</dbReference>
<name>A0ABQ8PB97_9CRYT</name>
<evidence type="ECO:0000313" key="5">
    <source>
        <dbReference type="EMBL" id="KAJ1613185.1"/>
    </source>
</evidence>
<dbReference type="InterPro" id="IPR001650">
    <property type="entry name" value="Helicase_C-like"/>
</dbReference>
<organism evidence="5 6">
    <name type="scientific">Cryptosporidium canis</name>
    <dbReference type="NCBI Taxonomy" id="195482"/>
    <lineage>
        <taxon>Eukaryota</taxon>
        <taxon>Sar</taxon>
        <taxon>Alveolata</taxon>
        <taxon>Apicomplexa</taxon>
        <taxon>Conoidasida</taxon>
        <taxon>Coccidia</taxon>
        <taxon>Eucoccidiorida</taxon>
        <taxon>Eimeriorina</taxon>
        <taxon>Cryptosporidiidae</taxon>
        <taxon>Cryptosporidium</taxon>
    </lineage>
</organism>
<dbReference type="SUPFAM" id="SSF52540">
    <property type="entry name" value="P-loop containing nucleoside triphosphate hydrolases"/>
    <property type="match status" value="1"/>
</dbReference>
<dbReference type="Pfam" id="PF09369">
    <property type="entry name" value="MZB"/>
    <property type="match status" value="1"/>
</dbReference>